<evidence type="ECO:0000313" key="2">
    <source>
        <dbReference type="Proteomes" id="UP000031971"/>
    </source>
</evidence>
<dbReference type="Proteomes" id="UP000031971">
    <property type="component" value="Unassembled WGS sequence"/>
</dbReference>
<proteinExistence type="predicted"/>
<dbReference type="OrthoDB" id="7360913at2"/>
<evidence type="ECO:0000313" key="1">
    <source>
        <dbReference type="EMBL" id="KIL97999.1"/>
    </source>
</evidence>
<accession>A0A0C2YE70</accession>
<dbReference type="STRING" id="272627.CCC_01060"/>
<organism evidence="1 2">
    <name type="scientific">Paramagnetospirillum magnetotacticum MS-1</name>
    <dbReference type="NCBI Taxonomy" id="272627"/>
    <lineage>
        <taxon>Bacteria</taxon>
        <taxon>Pseudomonadati</taxon>
        <taxon>Pseudomonadota</taxon>
        <taxon>Alphaproteobacteria</taxon>
        <taxon>Rhodospirillales</taxon>
        <taxon>Magnetospirillaceae</taxon>
        <taxon>Paramagnetospirillum</taxon>
    </lineage>
</organism>
<gene>
    <name evidence="1" type="ORF">CCC_01060</name>
</gene>
<dbReference type="AlphaFoldDB" id="A0A0C2YE70"/>
<sequence>MGTIVLKHVPEDRINGREVMDTGVLMMGLGGDNVHCGVCGREMMHEVPIRTMKVNLVYRCAGCDSLNELPPDA</sequence>
<name>A0A0C2YE70_PARME</name>
<dbReference type="EMBL" id="JXSL01000030">
    <property type="protein sequence ID" value="KIL97999.1"/>
    <property type="molecule type" value="Genomic_DNA"/>
</dbReference>
<reference evidence="1 2" key="1">
    <citation type="submission" date="2015-01" db="EMBL/GenBank/DDBJ databases">
        <title>Genome Sequence of Magnetospirillum magnetotacticum Strain MS-1.</title>
        <authorList>
            <person name="Marinov G.K."/>
            <person name="Smalley M.D."/>
            <person name="DeSalvo G."/>
        </authorList>
    </citation>
    <scope>NUCLEOTIDE SEQUENCE [LARGE SCALE GENOMIC DNA]</scope>
    <source>
        <strain evidence="1 2">MS-1</strain>
    </source>
</reference>
<keyword evidence="2" id="KW-1185">Reference proteome</keyword>
<dbReference type="RefSeq" id="WP_009869203.1">
    <property type="nucleotide sequence ID" value="NZ_JXSL01000030.1"/>
</dbReference>
<comment type="caution">
    <text evidence="1">The sequence shown here is derived from an EMBL/GenBank/DDBJ whole genome shotgun (WGS) entry which is preliminary data.</text>
</comment>
<protein>
    <submittedName>
        <fullName evidence="1">Uncharacterized protein</fullName>
    </submittedName>
</protein>